<evidence type="ECO:0000313" key="2">
    <source>
        <dbReference type="EMBL" id="SDF99909.1"/>
    </source>
</evidence>
<evidence type="ECO:0000313" key="3">
    <source>
        <dbReference type="Proteomes" id="UP000199415"/>
    </source>
</evidence>
<dbReference type="Gene3D" id="3.40.50.300">
    <property type="entry name" value="P-loop containing nucleotide triphosphate hydrolases"/>
    <property type="match status" value="1"/>
</dbReference>
<dbReference type="RefSeq" id="WP_090019469.1">
    <property type="nucleotide sequence ID" value="NZ_FNCE01000004.1"/>
</dbReference>
<dbReference type="InterPro" id="IPR048089">
    <property type="entry name" value="McdA"/>
</dbReference>
<dbReference type="CDD" id="cd02042">
    <property type="entry name" value="ParAB_family"/>
    <property type="match status" value="1"/>
</dbReference>
<name>A0A1G7QPW8_9PROT</name>
<sequence length="210" mass="21520">MAAHTIALAQQKGGAGKTTLAAHLAVALAEAGHGVAAVDTDPQGSLAGWGEVRAAADTRAPVTVHSVAGWRLGPELSRLQRGHDLVVIDSPPHAETDARAVIRAADLMVAPVQPSPLDVRATEPTLSLAADAGTPALVVLNRVPPRARLTDAMTDALGRLDVGLAATRIGSRVALAESLAEGLGVTESQPRGRAAGEVRALAEELFKRFG</sequence>
<dbReference type="Proteomes" id="UP000199415">
    <property type="component" value="Unassembled WGS sequence"/>
</dbReference>
<dbReference type="PIRSF" id="PIRSF009320">
    <property type="entry name" value="Nuc_binding_HP_1000"/>
    <property type="match status" value="1"/>
</dbReference>
<gene>
    <name evidence="2" type="ORF">SAMN05216241_10473</name>
</gene>
<dbReference type="SUPFAM" id="SSF52540">
    <property type="entry name" value="P-loop containing nucleoside triphosphate hydrolases"/>
    <property type="match status" value="1"/>
</dbReference>
<dbReference type="EMBL" id="FNCE01000004">
    <property type="protein sequence ID" value="SDF99909.1"/>
    <property type="molecule type" value="Genomic_DNA"/>
</dbReference>
<reference evidence="2 3" key="1">
    <citation type="submission" date="2016-10" db="EMBL/GenBank/DDBJ databases">
        <authorList>
            <person name="de Groot N.N."/>
        </authorList>
    </citation>
    <scope>NUCLEOTIDE SEQUENCE [LARGE SCALE GENOMIC DNA]</scope>
    <source>
        <strain evidence="2 3">DSM 25584</strain>
    </source>
</reference>
<evidence type="ECO:0000259" key="1">
    <source>
        <dbReference type="Pfam" id="PF01656"/>
    </source>
</evidence>
<accession>A0A1G7QPW8</accession>
<keyword evidence="3" id="KW-1185">Reference proteome</keyword>
<proteinExistence type="predicted"/>
<dbReference type="InterPro" id="IPR027417">
    <property type="entry name" value="P-loop_NTPase"/>
</dbReference>
<dbReference type="InterPro" id="IPR002586">
    <property type="entry name" value="CobQ/CobB/MinD/ParA_Nub-bd_dom"/>
</dbReference>
<dbReference type="InterPro" id="IPR050678">
    <property type="entry name" value="DNA_Partitioning_ATPase"/>
</dbReference>
<dbReference type="PANTHER" id="PTHR13696:SF96">
    <property type="entry name" value="COBQ_COBB_MIND_PARA NUCLEOTIDE BINDING DOMAIN-CONTAINING PROTEIN"/>
    <property type="match status" value="1"/>
</dbReference>
<organism evidence="2 3">
    <name type="scientific">Limimonas halophila</name>
    <dbReference type="NCBI Taxonomy" id="1082479"/>
    <lineage>
        <taxon>Bacteria</taxon>
        <taxon>Pseudomonadati</taxon>
        <taxon>Pseudomonadota</taxon>
        <taxon>Alphaproteobacteria</taxon>
        <taxon>Rhodospirillales</taxon>
        <taxon>Rhodovibrionaceae</taxon>
        <taxon>Limimonas</taxon>
    </lineage>
</organism>
<dbReference type="AlphaFoldDB" id="A0A1G7QPW8"/>
<dbReference type="NCBIfam" id="NF041546">
    <property type="entry name" value="ParA_partition"/>
    <property type="match status" value="1"/>
</dbReference>
<feature type="domain" description="CobQ/CobB/MinD/ParA nucleotide binding" evidence="1">
    <location>
        <begin position="6"/>
        <end position="183"/>
    </location>
</feature>
<dbReference type="STRING" id="1082479.SAMN05216241_10473"/>
<dbReference type="OrthoDB" id="9804460at2"/>
<protein>
    <submittedName>
        <fullName evidence="2">Plasmid segregation oscillating ATPase ParF</fullName>
    </submittedName>
</protein>
<dbReference type="Pfam" id="PF01656">
    <property type="entry name" value="CbiA"/>
    <property type="match status" value="1"/>
</dbReference>
<dbReference type="PANTHER" id="PTHR13696">
    <property type="entry name" value="P-LOOP CONTAINING NUCLEOSIDE TRIPHOSPHATE HYDROLASE"/>
    <property type="match status" value="1"/>
</dbReference>